<dbReference type="Proteomes" id="UP000249828">
    <property type="component" value="Unassembled WGS sequence"/>
</dbReference>
<reference evidence="4 5" key="1">
    <citation type="submission" date="2017-11" db="EMBL/GenBank/DDBJ databases">
        <title>Draft genome sequence of Enterococcus plantarum TRW2 strain isolated from lettuce.</title>
        <authorList>
            <person name="Kim E.B."/>
            <person name="Marco M.L."/>
            <person name="Williams T.R."/>
            <person name="You I.H."/>
        </authorList>
    </citation>
    <scope>NUCLEOTIDE SEQUENCE [LARGE SCALE GENOMIC DNA]</scope>
    <source>
        <strain evidence="4 5">TRW2</strain>
    </source>
</reference>
<evidence type="ECO:0000313" key="5">
    <source>
        <dbReference type="Proteomes" id="UP000249828"/>
    </source>
</evidence>
<accession>A0A2W3Z2R6</accession>
<keyword evidence="5" id="KW-1185">Reference proteome</keyword>
<dbReference type="EMBL" id="PIEU01000057">
    <property type="protein sequence ID" value="PZL74106.1"/>
    <property type="molecule type" value="Genomic_DNA"/>
</dbReference>
<dbReference type="Pfam" id="PF18013">
    <property type="entry name" value="Phage_lysozyme2"/>
    <property type="match status" value="1"/>
</dbReference>
<evidence type="ECO:0000259" key="1">
    <source>
        <dbReference type="Pfam" id="PF01551"/>
    </source>
</evidence>
<feature type="domain" description="Phage tail lysozyme" evidence="3">
    <location>
        <begin position="584"/>
        <end position="723"/>
    </location>
</feature>
<feature type="domain" description="M23ase beta-sheet core" evidence="1">
    <location>
        <begin position="759"/>
        <end position="855"/>
    </location>
</feature>
<dbReference type="AlphaFoldDB" id="A0A2W3Z2R6"/>
<dbReference type="SUPFAM" id="SSF51261">
    <property type="entry name" value="Duplicated hybrid motif"/>
    <property type="match status" value="1"/>
</dbReference>
<evidence type="ECO:0000313" key="4">
    <source>
        <dbReference type="EMBL" id="PZL74106.1"/>
    </source>
</evidence>
<dbReference type="InterPro" id="IPR041219">
    <property type="entry name" value="Phage_lysozyme2"/>
</dbReference>
<evidence type="ECO:0000259" key="2">
    <source>
        <dbReference type="Pfam" id="PF06605"/>
    </source>
</evidence>
<dbReference type="NCBIfam" id="TIGR01665">
    <property type="entry name" value="put_anti_recept"/>
    <property type="match status" value="1"/>
</dbReference>
<dbReference type="InterPro" id="IPR011055">
    <property type="entry name" value="Dup_hybrid_motif"/>
</dbReference>
<proteinExistence type="predicted"/>
<feature type="domain" description="Tail spike" evidence="2">
    <location>
        <begin position="166"/>
        <end position="346"/>
    </location>
</feature>
<gene>
    <name evidence="4" type="ORF">CI088_07885</name>
</gene>
<dbReference type="InterPro" id="IPR050570">
    <property type="entry name" value="Cell_wall_metabolism_enzyme"/>
</dbReference>
<protein>
    <recommendedName>
        <fullName evidence="6">Peptidase M23</fullName>
    </recommendedName>
</protein>
<dbReference type="PANTHER" id="PTHR21666">
    <property type="entry name" value="PEPTIDASE-RELATED"/>
    <property type="match status" value="1"/>
</dbReference>
<dbReference type="InterPro" id="IPR010572">
    <property type="entry name" value="Tail_dom"/>
</dbReference>
<comment type="caution">
    <text evidence="4">The sequence shown here is derived from an EMBL/GenBank/DDBJ whole genome shotgun (WGS) entry which is preliminary data.</text>
</comment>
<dbReference type="Gene3D" id="2.70.70.10">
    <property type="entry name" value="Glucose Permease (Domain IIA)"/>
    <property type="match status" value="1"/>
</dbReference>
<dbReference type="InterPro" id="IPR007119">
    <property type="entry name" value="Phage_tail_spike_N"/>
</dbReference>
<dbReference type="CDD" id="cd12797">
    <property type="entry name" value="M23_peptidase"/>
    <property type="match status" value="1"/>
</dbReference>
<dbReference type="PANTHER" id="PTHR21666:SF291">
    <property type="entry name" value="STAGE II SPORULATION PROTEIN Q"/>
    <property type="match status" value="1"/>
</dbReference>
<dbReference type="Pfam" id="PF01551">
    <property type="entry name" value="Peptidase_M23"/>
    <property type="match status" value="1"/>
</dbReference>
<dbReference type="GO" id="GO:0004222">
    <property type="term" value="F:metalloendopeptidase activity"/>
    <property type="evidence" value="ECO:0007669"/>
    <property type="project" value="TreeGrafter"/>
</dbReference>
<evidence type="ECO:0000259" key="3">
    <source>
        <dbReference type="Pfam" id="PF18013"/>
    </source>
</evidence>
<organism evidence="4 5">
    <name type="scientific">Enterococcus plantarum</name>
    <dbReference type="NCBI Taxonomy" id="1077675"/>
    <lineage>
        <taxon>Bacteria</taxon>
        <taxon>Bacillati</taxon>
        <taxon>Bacillota</taxon>
        <taxon>Bacilli</taxon>
        <taxon>Lactobacillales</taxon>
        <taxon>Enterococcaceae</taxon>
        <taxon>Enterococcus</taxon>
    </lineage>
</organism>
<dbReference type="STRING" id="1077675.BCR22_07415"/>
<evidence type="ECO:0008006" key="6">
    <source>
        <dbReference type="Google" id="ProtNLM"/>
    </source>
</evidence>
<dbReference type="Gene3D" id="1.10.530.10">
    <property type="match status" value="1"/>
</dbReference>
<sequence>MVEPVYIYEKLPTDLEENGKALIDWKDAPEITRIINQMYSFYGNYAMNGQNRKMIKKGNWIKAQWTDGTWQYFKIIIVYKTLQSVSFNATHLGYEANRNFIQLAYTAKGNGKQIMANLKNNLAFKQPFEYLSNVKTMHQFTAKEVNPISAIIGQNEGNQNLAGVTNGELDMDNYKLILKNRIGEDRGFRIDLGVNLESIKETVDDTGIKNSLYLVGGVPDDKVYDDEQPPITYKFLEIKGVTDENRQIGKRENSECKNLGDLKKWGQTLFDNDRIHEPKVTHEINMIDLENTVEYKKLYEKIARVNFGDTVHCDIDYMGVTNISERMVECVYLPTLGKYKSIVLGNDLGMYTDQVQTQVSEAKKELKQTASELSNSVIQASQMITGNSGGHVIQHPKNEPSDIGIMDTDDINTAKHVLRMNKSGIGFSKTGWNGKYLTAWTIDGVFNADFIKAGTLEGILFRTTFEKSATGIEIEKGRISFIGFDSKSRIGRLTPSSAKEGEGISITLDKGKYLSFHDGEGTLIFEIPVNSTQKSPALNTFGKHTHKGELHVDRLFVGGKEVVPGQGSGGGGGTPPGLTTEQEKNAWAIWSYFKTRGWTEQSIAGMLGNMQSESGIVADIDELGGGGGYGLVQWTPKSKLVDWCNARGLNYRTIDAQCQRIQWEMENEQQWIATNSYPYSFKAFTNKKNISECAYAFITNYERPLNPNQPIRATQAQYWYDKLRGLTGDVSWKNPVRSSYVVTQEWDASDYWSGGSAGIHGGIDLASVPAGSTPDIYAAKSGTILITGVGSVEGNYIMIDHGEGFYTYYGHLSSVKVKQGDKVTNNTVIGTMGTTGGSTGVHLHFEVRKGGQSSNFRINPRDVINI</sequence>
<name>A0A2W3Z2R6_9ENTE</name>
<dbReference type="InterPro" id="IPR016047">
    <property type="entry name" value="M23ase_b-sheet_dom"/>
</dbReference>
<dbReference type="Pfam" id="PF06605">
    <property type="entry name" value="Prophage_tail"/>
    <property type="match status" value="1"/>
</dbReference>